<evidence type="ECO:0000313" key="2">
    <source>
        <dbReference type="Proteomes" id="UP000830375"/>
    </source>
</evidence>
<gene>
    <name evidence="1" type="ORF">H4Q32_013234</name>
</gene>
<sequence>MSCHNYQPAIVSRCRVLHDRLARAIKEGLSINDSGEQRMAEDTLVSPQATATNSLVSSILLSSVWCFSLLLLSGNGLPADRQTHKHQHAPVPASRCSPMLKTLPWHFILKYTFACSNIIHLDVQRHTHIASFDPLLKPHIHMLVALQITPPHVMLLKPVRATNEPMGI</sequence>
<accession>A0ABQ8M165</accession>
<proteinExistence type="predicted"/>
<keyword evidence="2" id="KW-1185">Reference proteome</keyword>
<evidence type="ECO:0000313" key="1">
    <source>
        <dbReference type="EMBL" id="KAI2656340.1"/>
    </source>
</evidence>
<dbReference type="Proteomes" id="UP000830375">
    <property type="component" value="Unassembled WGS sequence"/>
</dbReference>
<comment type="caution">
    <text evidence="1">The sequence shown here is derived from an EMBL/GenBank/DDBJ whole genome shotgun (WGS) entry which is preliminary data.</text>
</comment>
<organism evidence="1 2">
    <name type="scientific">Labeo rohita</name>
    <name type="common">Indian major carp</name>
    <name type="synonym">Cyprinus rohita</name>
    <dbReference type="NCBI Taxonomy" id="84645"/>
    <lineage>
        <taxon>Eukaryota</taxon>
        <taxon>Metazoa</taxon>
        <taxon>Chordata</taxon>
        <taxon>Craniata</taxon>
        <taxon>Vertebrata</taxon>
        <taxon>Euteleostomi</taxon>
        <taxon>Actinopterygii</taxon>
        <taxon>Neopterygii</taxon>
        <taxon>Teleostei</taxon>
        <taxon>Ostariophysi</taxon>
        <taxon>Cypriniformes</taxon>
        <taxon>Cyprinidae</taxon>
        <taxon>Labeoninae</taxon>
        <taxon>Labeonini</taxon>
        <taxon>Labeo</taxon>
    </lineage>
</organism>
<dbReference type="EMBL" id="JACTAM010000015">
    <property type="protein sequence ID" value="KAI2656340.1"/>
    <property type="molecule type" value="Genomic_DNA"/>
</dbReference>
<protein>
    <submittedName>
        <fullName evidence="1">N-acetylneuraminate 9-O-acetyltransferase</fullName>
    </submittedName>
</protein>
<name>A0ABQ8M165_LABRO</name>
<reference evidence="1 2" key="1">
    <citation type="submission" date="2022-01" db="EMBL/GenBank/DDBJ databases">
        <title>A high-quality chromosome-level genome assembly of rohu carp, Labeo rohita.</title>
        <authorList>
            <person name="Arick M.A. II"/>
            <person name="Hsu C.-Y."/>
            <person name="Magbanua Z."/>
            <person name="Pechanova O."/>
            <person name="Grover C."/>
            <person name="Miller E."/>
            <person name="Thrash A."/>
            <person name="Ezzel L."/>
            <person name="Alam S."/>
            <person name="Benzie J."/>
            <person name="Hamilton M."/>
            <person name="Karsi A."/>
            <person name="Lawrence M.L."/>
            <person name="Peterson D.G."/>
        </authorList>
    </citation>
    <scope>NUCLEOTIDE SEQUENCE [LARGE SCALE GENOMIC DNA]</scope>
    <source>
        <strain evidence="2">BAU-BD-2019</strain>
        <tissue evidence="1">Blood</tissue>
    </source>
</reference>